<organism evidence="1 2">
    <name type="scientific">Flavobacterium terrigena</name>
    <dbReference type="NCBI Taxonomy" id="402734"/>
    <lineage>
        <taxon>Bacteria</taxon>
        <taxon>Pseudomonadati</taxon>
        <taxon>Bacteroidota</taxon>
        <taxon>Flavobacteriia</taxon>
        <taxon>Flavobacteriales</taxon>
        <taxon>Flavobacteriaceae</taxon>
        <taxon>Flavobacterium</taxon>
    </lineage>
</organism>
<dbReference type="Gene3D" id="3.40.30.10">
    <property type="entry name" value="Glutaredoxin"/>
    <property type="match status" value="1"/>
</dbReference>
<dbReference type="OrthoDB" id="677051at2"/>
<name>A0A1H6QSV2_9FLAO</name>
<accession>A0A1H6QSV2</accession>
<keyword evidence="2" id="KW-1185">Reference proteome</keyword>
<sequence length="132" mass="15498">MSLFKNIFGDNKSEESQNENVEAKFLTLNAMEQFDKIDEISHTKPVVLFKHSTRCFISRSALKQFDTEYNFSEDKMDWYLLDLLNYRDLSNEIAHRYNVTHQSPQIVVIRNGKAVFNESHDSISVDDLKQFV</sequence>
<dbReference type="RefSeq" id="WP_091307464.1">
    <property type="nucleotide sequence ID" value="NZ_CBCSJU010000001.1"/>
</dbReference>
<evidence type="ECO:0000313" key="2">
    <source>
        <dbReference type="Proteomes" id="UP000199702"/>
    </source>
</evidence>
<dbReference type="NCBIfam" id="TIGR04019">
    <property type="entry name" value="B_thiol_YtxJ"/>
    <property type="match status" value="1"/>
</dbReference>
<dbReference type="InterPro" id="IPR022551">
    <property type="entry name" value="BrxC"/>
</dbReference>
<dbReference type="SUPFAM" id="SSF52833">
    <property type="entry name" value="Thioredoxin-like"/>
    <property type="match status" value="1"/>
</dbReference>
<evidence type="ECO:0000313" key="1">
    <source>
        <dbReference type="EMBL" id="SEI43287.1"/>
    </source>
</evidence>
<dbReference type="InterPro" id="IPR036249">
    <property type="entry name" value="Thioredoxin-like_sf"/>
</dbReference>
<dbReference type="Proteomes" id="UP000199702">
    <property type="component" value="Unassembled WGS sequence"/>
</dbReference>
<dbReference type="Pfam" id="PF11009">
    <property type="entry name" value="BrxC"/>
    <property type="match status" value="1"/>
</dbReference>
<dbReference type="EMBL" id="FNYA01000001">
    <property type="protein sequence ID" value="SEI43287.1"/>
    <property type="molecule type" value="Genomic_DNA"/>
</dbReference>
<proteinExistence type="predicted"/>
<reference evidence="2" key="1">
    <citation type="submission" date="2016-10" db="EMBL/GenBank/DDBJ databases">
        <authorList>
            <person name="Varghese N."/>
            <person name="Submissions S."/>
        </authorList>
    </citation>
    <scope>NUCLEOTIDE SEQUENCE [LARGE SCALE GENOMIC DNA]</scope>
    <source>
        <strain evidence="2">DSM 17934</strain>
    </source>
</reference>
<dbReference type="AlphaFoldDB" id="A0A1H6QSV2"/>
<dbReference type="STRING" id="402734.SAMN05660918_0539"/>
<protein>
    <submittedName>
        <fullName evidence="1">Bacillithiol system protein YtxJ</fullName>
    </submittedName>
</protein>
<gene>
    <name evidence="1" type="ORF">SAMN05660918_0539</name>
</gene>